<reference evidence="1 2" key="1">
    <citation type="submission" date="2016-09" db="EMBL/GenBank/DDBJ databases">
        <title>Rhizobium sp. nov., a novel species isolated from the rice rhizosphere.</title>
        <authorList>
            <person name="Zhao J."/>
            <person name="Zhang X."/>
        </authorList>
    </citation>
    <scope>NUCLEOTIDE SEQUENCE [LARGE SCALE GENOMIC DNA]</scope>
    <source>
        <strain evidence="1 2">1.7048</strain>
    </source>
</reference>
<keyword evidence="2" id="KW-1185">Reference proteome</keyword>
<evidence type="ECO:0000313" key="2">
    <source>
        <dbReference type="Proteomes" id="UP000186364"/>
    </source>
</evidence>
<dbReference type="Proteomes" id="UP000186364">
    <property type="component" value="Unassembled WGS sequence"/>
</dbReference>
<protein>
    <submittedName>
        <fullName evidence="1">Uncharacterized protein</fullName>
    </submittedName>
</protein>
<organism evidence="1 2">
    <name type="scientific">Xaviernesmea oryzae</name>
    <dbReference type="NCBI Taxonomy" id="464029"/>
    <lineage>
        <taxon>Bacteria</taxon>
        <taxon>Pseudomonadati</taxon>
        <taxon>Pseudomonadota</taxon>
        <taxon>Alphaproteobacteria</taxon>
        <taxon>Hyphomicrobiales</taxon>
        <taxon>Rhizobiaceae</taxon>
        <taxon>Rhizobium/Agrobacterium group</taxon>
        <taxon>Xaviernesmea</taxon>
    </lineage>
</organism>
<name>A0A1Q9B3W2_9HYPH</name>
<gene>
    <name evidence="1" type="ORF">BJF93_19695</name>
</gene>
<accession>A0A1Q9B3W2</accession>
<sequence length="111" mass="12416">MEVSSIKMSRAKALLKNRFRRLIHRSRALAISGLRCSLALRLFFIAQPKPVQKPPDCGAVDVDTALRKRNAQFVQSRFAMGRHPLADPVTMGHKLPTTRRVALLGRGQRTG</sequence>
<dbReference type="EMBL" id="MKIP01000002">
    <property type="protein sequence ID" value="OLP62823.1"/>
    <property type="molecule type" value="Genomic_DNA"/>
</dbReference>
<proteinExistence type="predicted"/>
<comment type="caution">
    <text evidence="1">The sequence shown here is derived from an EMBL/GenBank/DDBJ whole genome shotgun (WGS) entry which is preliminary data.</text>
</comment>
<dbReference type="AlphaFoldDB" id="A0A1Q9B3W2"/>
<evidence type="ECO:0000313" key="1">
    <source>
        <dbReference type="EMBL" id="OLP62823.1"/>
    </source>
</evidence>